<evidence type="ECO:0000256" key="2">
    <source>
        <dbReference type="ARBA" id="ARBA00023136"/>
    </source>
</evidence>
<proteinExistence type="inferred from homology"/>
<comment type="subunit">
    <text evidence="4">Part of the Bam complex.</text>
</comment>
<evidence type="ECO:0000313" key="7">
    <source>
        <dbReference type="Proteomes" id="UP000253769"/>
    </source>
</evidence>
<evidence type="ECO:0000256" key="3">
    <source>
        <dbReference type="ARBA" id="ARBA00023237"/>
    </source>
</evidence>
<dbReference type="PANTHER" id="PTHR37482">
    <property type="entry name" value="OUTER MEMBRANE PROTEIN ASSEMBLY FACTOR BAME"/>
    <property type="match status" value="1"/>
</dbReference>
<keyword evidence="4" id="KW-0564">Palmitate</keyword>
<dbReference type="PROSITE" id="PS51257">
    <property type="entry name" value="PROKAR_LIPOPROTEIN"/>
    <property type="match status" value="1"/>
</dbReference>
<organism evidence="6 7">
    <name type="scientific">Motiliproteus coralliicola</name>
    <dbReference type="NCBI Taxonomy" id="2283196"/>
    <lineage>
        <taxon>Bacteria</taxon>
        <taxon>Pseudomonadati</taxon>
        <taxon>Pseudomonadota</taxon>
        <taxon>Gammaproteobacteria</taxon>
        <taxon>Oceanospirillales</taxon>
        <taxon>Oceanospirillaceae</taxon>
        <taxon>Motiliproteus</taxon>
    </lineage>
</organism>
<keyword evidence="3 4" id="KW-0998">Cell outer membrane</keyword>
<evidence type="ECO:0000256" key="4">
    <source>
        <dbReference type="HAMAP-Rule" id="MF_00925"/>
    </source>
</evidence>
<comment type="similarity">
    <text evidence="4">Belongs to the BamE family.</text>
</comment>
<dbReference type="InterPro" id="IPR007450">
    <property type="entry name" value="BamE_dom"/>
</dbReference>
<accession>A0A369WCS5</accession>
<dbReference type="InterPro" id="IPR037873">
    <property type="entry name" value="BamE-like"/>
</dbReference>
<protein>
    <recommendedName>
        <fullName evidence="4">Outer membrane protein assembly factor BamE</fullName>
    </recommendedName>
</protein>
<sequence length="130" mass="14733">MQKNLISTLALTTALISLSGCSSIESYIPEGGFFPGVHKIDVQQGNLITQEMVNKLKPGMTRSQVRYIMGSPIVTDTFTQNRWDYFYSLKPGYGELEQKRLTLYFEDDKLVQMDGDYRPQPQADTTAEPQ</sequence>
<dbReference type="AlphaFoldDB" id="A0A369WCS5"/>
<dbReference type="PANTHER" id="PTHR37482:SF1">
    <property type="entry name" value="OUTER MEMBRANE PROTEIN ASSEMBLY FACTOR BAME"/>
    <property type="match status" value="1"/>
</dbReference>
<dbReference type="EMBL" id="QQOH01000004">
    <property type="protein sequence ID" value="RDE18979.1"/>
    <property type="molecule type" value="Genomic_DNA"/>
</dbReference>
<gene>
    <name evidence="4" type="primary">bamE</name>
    <name evidence="6" type="ORF">DV711_15340</name>
</gene>
<evidence type="ECO:0000313" key="6">
    <source>
        <dbReference type="EMBL" id="RDE18979.1"/>
    </source>
</evidence>
<name>A0A369WCS5_9GAMM</name>
<dbReference type="Gene3D" id="3.30.1450.10">
    <property type="match status" value="1"/>
</dbReference>
<feature type="domain" description="Outer membrane protein assembly factor BamE" evidence="5">
    <location>
        <begin position="45"/>
        <end position="112"/>
    </location>
</feature>
<comment type="function">
    <text evidence="4">Part of the outer membrane protein assembly complex, which is involved in assembly and insertion of beta-barrel proteins into the outer membrane.</text>
</comment>
<reference evidence="6 7" key="1">
    <citation type="submission" date="2018-07" db="EMBL/GenBank/DDBJ databases">
        <title>Motiliproteus coralliicola sp. nov., a bacterium isolated from Coral.</title>
        <authorList>
            <person name="Wang G."/>
        </authorList>
    </citation>
    <scope>NUCLEOTIDE SEQUENCE [LARGE SCALE GENOMIC DNA]</scope>
    <source>
        <strain evidence="6 7">C34</strain>
    </source>
</reference>
<dbReference type="GO" id="GO:0043165">
    <property type="term" value="P:Gram-negative-bacterium-type cell outer membrane assembly"/>
    <property type="evidence" value="ECO:0007669"/>
    <property type="project" value="UniProtKB-UniRule"/>
</dbReference>
<dbReference type="InterPro" id="IPR026592">
    <property type="entry name" value="BamE"/>
</dbReference>
<dbReference type="GO" id="GO:0030674">
    <property type="term" value="F:protein-macromolecule adaptor activity"/>
    <property type="evidence" value="ECO:0007669"/>
    <property type="project" value="TreeGrafter"/>
</dbReference>
<dbReference type="Proteomes" id="UP000253769">
    <property type="component" value="Unassembled WGS sequence"/>
</dbReference>
<dbReference type="Pfam" id="PF04355">
    <property type="entry name" value="BamE"/>
    <property type="match status" value="1"/>
</dbReference>
<evidence type="ECO:0000256" key="1">
    <source>
        <dbReference type="ARBA" id="ARBA00022729"/>
    </source>
</evidence>
<comment type="caution">
    <text evidence="6">The sequence shown here is derived from an EMBL/GenBank/DDBJ whole genome shotgun (WGS) entry which is preliminary data.</text>
</comment>
<evidence type="ECO:0000259" key="5">
    <source>
        <dbReference type="Pfam" id="PF04355"/>
    </source>
</evidence>
<dbReference type="OrthoDB" id="9808250at2"/>
<comment type="subcellular location">
    <subcellularLocation>
        <location evidence="4">Cell outer membrane</location>
        <topology evidence="4">Lipid-anchor</topology>
    </subcellularLocation>
</comment>
<keyword evidence="4" id="KW-0449">Lipoprotein</keyword>
<keyword evidence="1 4" id="KW-0732">Signal</keyword>
<keyword evidence="2 4" id="KW-0472">Membrane</keyword>
<dbReference type="GO" id="GO:1990063">
    <property type="term" value="C:Bam protein complex"/>
    <property type="evidence" value="ECO:0007669"/>
    <property type="project" value="TreeGrafter"/>
</dbReference>
<keyword evidence="7" id="KW-1185">Reference proteome</keyword>
<dbReference type="RefSeq" id="WP_114696597.1">
    <property type="nucleotide sequence ID" value="NZ_QQOH01000004.1"/>
</dbReference>
<dbReference type="GO" id="GO:0051205">
    <property type="term" value="P:protein insertion into membrane"/>
    <property type="evidence" value="ECO:0007669"/>
    <property type="project" value="UniProtKB-UniRule"/>
</dbReference>
<dbReference type="HAMAP" id="MF_00925">
    <property type="entry name" value="OM_assembly_BamE"/>
    <property type="match status" value="1"/>
</dbReference>